<accession>A0A4Z1G1J8</accession>
<organism evidence="1 2">
    <name type="scientific">Botrytis paeoniae</name>
    <dbReference type="NCBI Taxonomy" id="278948"/>
    <lineage>
        <taxon>Eukaryota</taxon>
        <taxon>Fungi</taxon>
        <taxon>Dikarya</taxon>
        <taxon>Ascomycota</taxon>
        <taxon>Pezizomycotina</taxon>
        <taxon>Leotiomycetes</taxon>
        <taxon>Helotiales</taxon>
        <taxon>Sclerotiniaceae</taxon>
        <taxon>Botrytis</taxon>
    </lineage>
</organism>
<sequence>MAFARREGSLDVVLTRSDLKSYSYLLGPLTGYPHHAGKAASHIHFFERAEKIKRIANVDFGHEMKMLHTRSFDGKWLNLMGTQLDTVQDTAWTTNPQMSLTSGHAFQKPDHLRVEKNKL</sequence>
<comment type="caution">
    <text evidence="1">The sequence shown here is derived from an EMBL/GenBank/DDBJ whole genome shotgun (WGS) entry which is preliminary data.</text>
</comment>
<protein>
    <submittedName>
        <fullName evidence="1">Uncharacterized protein</fullName>
    </submittedName>
</protein>
<dbReference type="AlphaFoldDB" id="A0A4Z1G1J8"/>
<keyword evidence="2" id="KW-1185">Reference proteome</keyword>
<gene>
    <name evidence="1" type="ORF">BPAE_0003g01620</name>
</gene>
<dbReference type="EMBL" id="PQXI01000003">
    <property type="protein sequence ID" value="TGO30876.1"/>
    <property type="molecule type" value="Genomic_DNA"/>
</dbReference>
<reference evidence="1 2" key="1">
    <citation type="submission" date="2017-12" db="EMBL/GenBank/DDBJ databases">
        <title>Comparative genomics of Botrytis spp.</title>
        <authorList>
            <person name="Valero-Jimenez C.A."/>
            <person name="Tapia P."/>
            <person name="Veloso J."/>
            <person name="Silva-Moreno E."/>
            <person name="Staats M."/>
            <person name="Valdes J.H."/>
            <person name="Van Kan J.A.L."/>
        </authorList>
    </citation>
    <scope>NUCLEOTIDE SEQUENCE [LARGE SCALE GENOMIC DNA]</scope>
    <source>
        <strain evidence="1 2">Bp0003</strain>
    </source>
</reference>
<evidence type="ECO:0000313" key="1">
    <source>
        <dbReference type="EMBL" id="TGO30876.1"/>
    </source>
</evidence>
<dbReference type="Proteomes" id="UP000297910">
    <property type="component" value="Unassembled WGS sequence"/>
</dbReference>
<proteinExistence type="predicted"/>
<evidence type="ECO:0000313" key="2">
    <source>
        <dbReference type="Proteomes" id="UP000297910"/>
    </source>
</evidence>
<name>A0A4Z1G1J8_9HELO</name>